<dbReference type="KEGG" id="xak:KIMC2_14290"/>
<dbReference type="InterPro" id="IPR024968">
    <property type="entry name" value="SlpA_C_lactobacillus"/>
</dbReference>
<reference evidence="6 7" key="1">
    <citation type="journal article" date="2023" name="Microbiol. Spectr.">
        <title>Symbiosis of Carpenter Bees with Uncharacterized Lactic Acid Bacteria Showing NAD Auxotrophy.</title>
        <authorList>
            <person name="Kawasaki S."/>
            <person name="Ozawa K."/>
            <person name="Mori T."/>
            <person name="Yamamoto A."/>
            <person name="Ito M."/>
            <person name="Ohkuma M."/>
            <person name="Sakamoto M."/>
            <person name="Matsutani M."/>
        </authorList>
    </citation>
    <scope>NUCLEOTIDE SEQUENCE [LARGE SCALE GENOMIC DNA]</scope>
    <source>
        <strain evidence="6 7">KimC2</strain>
    </source>
</reference>
<evidence type="ECO:0000256" key="2">
    <source>
        <dbReference type="ARBA" id="ARBA00022670"/>
    </source>
</evidence>
<evidence type="ECO:0000313" key="7">
    <source>
        <dbReference type="Proteomes" id="UP001321804"/>
    </source>
</evidence>
<dbReference type="Pfam" id="PF05382">
    <property type="entry name" value="Amidase_5"/>
    <property type="match status" value="1"/>
</dbReference>
<proteinExistence type="inferred from homology"/>
<evidence type="ECO:0000259" key="5">
    <source>
        <dbReference type="PROSITE" id="PS51935"/>
    </source>
</evidence>
<dbReference type="InterPro" id="IPR038765">
    <property type="entry name" value="Papain-like_cys_pep_sf"/>
</dbReference>
<gene>
    <name evidence="6" type="ORF">KIMC2_14290</name>
</gene>
<dbReference type="GO" id="GO:0006508">
    <property type="term" value="P:proteolysis"/>
    <property type="evidence" value="ECO:0007669"/>
    <property type="project" value="UniProtKB-KW"/>
</dbReference>
<organism evidence="6 7">
    <name type="scientific">Xylocopilactobacillus apis</name>
    <dbReference type="NCBI Taxonomy" id="2932183"/>
    <lineage>
        <taxon>Bacteria</taxon>
        <taxon>Bacillati</taxon>
        <taxon>Bacillota</taxon>
        <taxon>Bacilli</taxon>
        <taxon>Lactobacillales</taxon>
        <taxon>Lactobacillaceae</taxon>
        <taxon>Xylocopilactobacillus</taxon>
    </lineage>
</organism>
<evidence type="ECO:0000256" key="3">
    <source>
        <dbReference type="ARBA" id="ARBA00022801"/>
    </source>
</evidence>
<keyword evidence="4" id="KW-0788">Thiol protease</keyword>
<dbReference type="Proteomes" id="UP001321804">
    <property type="component" value="Chromosome"/>
</dbReference>
<protein>
    <recommendedName>
        <fullName evidence="5">NlpC/P60 domain-containing protein</fullName>
    </recommendedName>
</protein>
<evidence type="ECO:0000313" key="6">
    <source>
        <dbReference type="EMBL" id="BDR56867.1"/>
    </source>
</evidence>
<dbReference type="AlphaFoldDB" id="A0AAU9D7W3"/>
<accession>A0AAU9D7W3</accession>
<feature type="domain" description="NlpC/P60" evidence="5">
    <location>
        <begin position="3"/>
        <end position="152"/>
    </location>
</feature>
<keyword evidence="2" id="KW-0645">Protease</keyword>
<evidence type="ECO:0000256" key="4">
    <source>
        <dbReference type="ARBA" id="ARBA00022807"/>
    </source>
</evidence>
<dbReference type="InterPro" id="IPR008044">
    <property type="entry name" value="Phage_lysin"/>
</dbReference>
<dbReference type="EMBL" id="AP026801">
    <property type="protein sequence ID" value="BDR56867.1"/>
    <property type="molecule type" value="Genomic_DNA"/>
</dbReference>
<dbReference type="GO" id="GO:0008234">
    <property type="term" value="F:cysteine-type peptidase activity"/>
    <property type="evidence" value="ECO:0007669"/>
    <property type="project" value="UniProtKB-KW"/>
</dbReference>
<dbReference type="PROSITE" id="PS51935">
    <property type="entry name" value="NLPC_P60"/>
    <property type="match status" value="1"/>
</dbReference>
<keyword evidence="7" id="KW-1185">Reference proteome</keyword>
<dbReference type="InterPro" id="IPR000064">
    <property type="entry name" value="NLP_P60_dom"/>
</dbReference>
<comment type="similarity">
    <text evidence="1">Belongs to the peptidase C40 family.</text>
</comment>
<sequence>MMTVSLSKTISYMHYLASIPVSYSMYGTRTGADGTADCSGAVYTSLRNAGASSAGVVLSTETLHDWLKANGFKLIAEDCGCAKQYGDIFIWGRRGQSAKEGGHTGIFVDSQNIIHCNATANGVSVTNYDRTWEADGEPYFYIYRYYGAEQAPVDPNIVTIYYKKGYGVNAVNGQGKTVVGSNQKLKTGTSWHASGIYVLNGKPVYALGRDLPGWYGYQAYTDQVDKCTINYKPGYGINAYDSKGNQIKGTNTKFKTGTPWKFTGLYLIKGQLFYKVSKTEFIPVRYTHGSGITRFD</sequence>
<dbReference type="Pfam" id="PF03217">
    <property type="entry name" value="SlpA"/>
    <property type="match status" value="1"/>
</dbReference>
<evidence type="ECO:0000256" key="1">
    <source>
        <dbReference type="ARBA" id="ARBA00007074"/>
    </source>
</evidence>
<keyword evidence="3" id="KW-0378">Hydrolase</keyword>
<name>A0AAU9D7W3_9LACO</name>
<dbReference type="SUPFAM" id="SSF54001">
    <property type="entry name" value="Cysteine proteinases"/>
    <property type="match status" value="1"/>
</dbReference>
<dbReference type="Gene3D" id="3.90.1720.10">
    <property type="entry name" value="endopeptidase domain like (from Nostoc punctiforme)"/>
    <property type="match status" value="1"/>
</dbReference>